<proteinExistence type="predicted"/>
<feature type="non-terminal residue" evidence="1">
    <location>
        <position position="1"/>
    </location>
</feature>
<sequence>AHALRFSDNVFVLARTVFLHGKERYRRLWSRRDFGMRKIGFFAARPAFELGGEKTDGARHDFCALHLKSGWTGEAEVSWL</sequence>
<comment type="caution">
    <text evidence="1">The sequence shown here is derived from an EMBL/GenBank/DDBJ whole genome shotgun (WGS) entry which is preliminary data.</text>
</comment>
<accession>A0A0F9G100</accession>
<dbReference type="AlphaFoldDB" id="A0A0F9G100"/>
<gene>
    <name evidence="1" type="ORF">LCGC14_1967430</name>
</gene>
<organism evidence="1">
    <name type="scientific">marine sediment metagenome</name>
    <dbReference type="NCBI Taxonomy" id="412755"/>
    <lineage>
        <taxon>unclassified sequences</taxon>
        <taxon>metagenomes</taxon>
        <taxon>ecological metagenomes</taxon>
    </lineage>
</organism>
<name>A0A0F9G100_9ZZZZ</name>
<reference evidence="1" key="1">
    <citation type="journal article" date="2015" name="Nature">
        <title>Complex archaea that bridge the gap between prokaryotes and eukaryotes.</title>
        <authorList>
            <person name="Spang A."/>
            <person name="Saw J.H."/>
            <person name="Jorgensen S.L."/>
            <person name="Zaremba-Niedzwiedzka K."/>
            <person name="Martijn J."/>
            <person name="Lind A.E."/>
            <person name="van Eijk R."/>
            <person name="Schleper C."/>
            <person name="Guy L."/>
            <person name="Ettema T.J."/>
        </authorList>
    </citation>
    <scope>NUCLEOTIDE SEQUENCE</scope>
</reference>
<protein>
    <submittedName>
        <fullName evidence="1">Uncharacterized protein</fullName>
    </submittedName>
</protein>
<evidence type="ECO:0000313" key="1">
    <source>
        <dbReference type="EMBL" id="KKL84161.1"/>
    </source>
</evidence>
<dbReference type="EMBL" id="LAZR01021779">
    <property type="protein sequence ID" value="KKL84161.1"/>
    <property type="molecule type" value="Genomic_DNA"/>
</dbReference>